<comment type="catalytic activity">
    <reaction evidence="3">
        <text>thiosulfate + hydrogen cyanide = thiocyanate + sulfite + 2 H(+)</text>
        <dbReference type="Rhea" id="RHEA:16881"/>
        <dbReference type="ChEBI" id="CHEBI:15378"/>
        <dbReference type="ChEBI" id="CHEBI:17359"/>
        <dbReference type="ChEBI" id="CHEBI:18022"/>
        <dbReference type="ChEBI" id="CHEBI:18407"/>
        <dbReference type="ChEBI" id="CHEBI:33542"/>
        <dbReference type="EC" id="2.8.1.1"/>
    </reaction>
</comment>
<feature type="domain" description="Rhodanese" evidence="8">
    <location>
        <begin position="259"/>
        <end position="374"/>
    </location>
</feature>
<dbReference type="CDD" id="cd01449">
    <property type="entry name" value="TST_Repeat_2"/>
    <property type="match status" value="1"/>
</dbReference>
<feature type="compositionally biased region" description="Basic and acidic residues" evidence="7">
    <location>
        <begin position="265"/>
        <end position="274"/>
    </location>
</feature>
<feature type="domain" description="Rhodanese" evidence="8">
    <location>
        <begin position="90"/>
        <end position="207"/>
    </location>
</feature>
<dbReference type="InterPro" id="IPR001763">
    <property type="entry name" value="Rhodanese-like_dom"/>
</dbReference>
<evidence type="ECO:0000256" key="4">
    <source>
        <dbReference type="ARBA" id="ARBA00050501"/>
    </source>
</evidence>
<dbReference type="PANTHER" id="PTHR11364">
    <property type="entry name" value="THIOSULFATE SULFERTANSFERASE"/>
    <property type="match status" value="1"/>
</dbReference>
<protein>
    <recommendedName>
        <fullName evidence="6">Sulfurtransferase</fullName>
    </recommendedName>
</protein>
<keyword evidence="2" id="KW-0677">Repeat</keyword>
<dbReference type="STRING" id="29655.A0A0K9NUI2"/>
<evidence type="ECO:0000256" key="1">
    <source>
        <dbReference type="ARBA" id="ARBA00022679"/>
    </source>
</evidence>
<dbReference type="FunFam" id="3.40.250.10:FF:000001">
    <property type="entry name" value="Sulfurtransferase"/>
    <property type="match status" value="1"/>
</dbReference>
<feature type="region of interest" description="Disordered" evidence="7">
    <location>
        <begin position="265"/>
        <end position="286"/>
    </location>
</feature>
<evidence type="ECO:0000313" key="9">
    <source>
        <dbReference type="EMBL" id="KMZ60444.1"/>
    </source>
</evidence>
<dbReference type="InterPro" id="IPR045078">
    <property type="entry name" value="TST/MPST-like"/>
</dbReference>
<dbReference type="GO" id="GO:0005739">
    <property type="term" value="C:mitochondrion"/>
    <property type="evidence" value="ECO:0000318"/>
    <property type="project" value="GO_Central"/>
</dbReference>
<dbReference type="FunFam" id="3.40.250.10:FF:000019">
    <property type="entry name" value="Sulfurtransferase"/>
    <property type="match status" value="1"/>
</dbReference>
<evidence type="ECO:0000256" key="6">
    <source>
        <dbReference type="RuleBase" id="RU000507"/>
    </source>
</evidence>
<dbReference type="GO" id="GO:0009793">
    <property type="term" value="P:embryo development ending in seed dormancy"/>
    <property type="evidence" value="ECO:0007669"/>
    <property type="project" value="UniProtKB-ARBA"/>
</dbReference>
<comment type="caution">
    <text evidence="9">The sequence shown here is derived from an EMBL/GenBank/DDBJ whole genome shotgun (WGS) entry which is preliminary data.</text>
</comment>
<comment type="function">
    <text evidence="5">Catalyzes the transfer of a sulfur ion from a donor to cyanide or to other thiol compounds. Substrate preference is 3-mercaptopyruvate &gt; thiosulfate. Involved in embryo and seed development.</text>
</comment>
<organism evidence="9 10">
    <name type="scientific">Zostera marina</name>
    <name type="common">Eelgrass</name>
    <dbReference type="NCBI Taxonomy" id="29655"/>
    <lineage>
        <taxon>Eukaryota</taxon>
        <taxon>Viridiplantae</taxon>
        <taxon>Streptophyta</taxon>
        <taxon>Embryophyta</taxon>
        <taxon>Tracheophyta</taxon>
        <taxon>Spermatophyta</taxon>
        <taxon>Magnoliopsida</taxon>
        <taxon>Liliopsida</taxon>
        <taxon>Zosteraceae</taxon>
        <taxon>Zostera</taxon>
    </lineage>
</organism>
<dbReference type="SMART" id="SM00450">
    <property type="entry name" value="RHOD"/>
    <property type="match status" value="2"/>
</dbReference>
<proteinExistence type="predicted"/>
<dbReference type="PANTHER" id="PTHR11364:SF27">
    <property type="entry name" value="SULFURTRANSFERASE"/>
    <property type="match status" value="1"/>
</dbReference>
<evidence type="ECO:0000256" key="7">
    <source>
        <dbReference type="SAM" id="MobiDB-lite"/>
    </source>
</evidence>
<dbReference type="OrthoDB" id="270167at2759"/>
<dbReference type="Gene3D" id="3.40.250.10">
    <property type="entry name" value="Rhodanese-like domain"/>
    <property type="match status" value="2"/>
</dbReference>
<dbReference type="AlphaFoldDB" id="A0A0K9NUI2"/>
<dbReference type="GO" id="GO:0004792">
    <property type="term" value="F:thiosulfate-cyanide sulfurtransferase activity"/>
    <property type="evidence" value="ECO:0000318"/>
    <property type="project" value="GO_Central"/>
</dbReference>
<dbReference type="SUPFAM" id="SSF52821">
    <property type="entry name" value="Rhodanese/Cell cycle control phosphatase"/>
    <property type="match status" value="2"/>
</dbReference>
<sequence>MSSLAFFARRLTSGGIRSVRKISDGYRSLSCNRSTSPRTSAYESKTYGCCTVVTNTVRFRHITVAGFSAFATIPANDPVVSADWLHDNIKDHHIKILDASWYMPDDQRNPFQEFQTAHIPGSLFFDLDGISDRTSNLPHMLPSEEGFSAAVSALGIDNKDGVIIYDGKGIYSAARVWWMFRVFGHNKVWVLDGGLPQWRALGYDVESVSSGDAILKSSAASDVVGNIYQGLSSDYPITFQAKLQRHLVWNFDQIKQNMEEQSHQHLDARSKGRFDGTAAEPRKGLKSGHIPGSKCISFNELLDSSNQTLLLARDISKRFYGGDIRLDGDVVISCGTGVTACIVALGLHRLGKSDVKIYDGSWTEWASKPDTPIATTIQK</sequence>
<dbReference type="GO" id="GO:0016784">
    <property type="term" value="F:3-mercaptopyruvate sulfurtransferase activity"/>
    <property type="evidence" value="ECO:0000318"/>
    <property type="project" value="GO_Central"/>
</dbReference>
<dbReference type="CDD" id="cd01448">
    <property type="entry name" value="TST_Repeat_1"/>
    <property type="match status" value="1"/>
</dbReference>
<reference evidence="10" key="1">
    <citation type="journal article" date="2016" name="Nature">
        <title>The genome of the seagrass Zostera marina reveals angiosperm adaptation to the sea.</title>
        <authorList>
            <person name="Olsen J.L."/>
            <person name="Rouze P."/>
            <person name="Verhelst B."/>
            <person name="Lin Y.-C."/>
            <person name="Bayer T."/>
            <person name="Collen J."/>
            <person name="Dattolo E."/>
            <person name="De Paoli E."/>
            <person name="Dittami S."/>
            <person name="Maumus F."/>
            <person name="Michel G."/>
            <person name="Kersting A."/>
            <person name="Lauritano C."/>
            <person name="Lohaus R."/>
            <person name="Toepel M."/>
            <person name="Tonon T."/>
            <person name="Vanneste K."/>
            <person name="Amirebrahimi M."/>
            <person name="Brakel J."/>
            <person name="Bostroem C."/>
            <person name="Chovatia M."/>
            <person name="Grimwood J."/>
            <person name="Jenkins J.W."/>
            <person name="Jueterbock A."/>
            <person name="Mraz A."/>
            <person name="Stam W.T."/>
            <person name="Tice H."/>
            <person name="Bornberg-Bauer E."/>
            <person name="Green P.J."/>
            <person name="Pearson G.A."/>
            <person name="Procaccini G."/>
            <person name="Duarte C.M."/>
            <person name="Schmutz J."/>
            <person name="Reusch T.B.H."/>
            <person name="Van de Peer Y."/>
        </authorList>
    </citation>
    <scope>NUCLEOTIDE SEQUENCE [LARGE SCALE GENOMIC DNA]</scope>
    <source>
        <strain evidence="10">cv. Finnish</strain>
    </source>
</reference>
<evidence type="ECO:0000259" key="8">
    <source>
        <dbReference type="PROSITE" id="PS50206"/>
    </source>
</evidence>
<dbReference type="OMA" id="YPRVKGY"/>
<dbReference type="EMBL" id="LFYR01001622">
    <property type="protein sequence ID" value="KMZ60444.1"/>
    <property type="molecule type" value="Genomic_DNA"/>
</dbReference>
<gene>
    <name evidence="9" type="ORF">ZOSMA_59G00040</name>
</gene>
<keyword evidence="1 6" id="KW-0808">Transferase</keyword>
<evidence type="ECO:0000256" key="2">
    <source>
        <dbReference type="ARBA" id="ARBA00022737"/>
    </source>
</evidence>
<comment type="catalytic activity">
    <reaction evidence="4">
        <text>2-oxo-3-sulfanylpropanoate + [thioredoxin]-dithiol = [thioredoxin]-disulfide + hydrogen sulfide + pyruvate + H(+)</text>
        <dbReference type="Rhea" id="RHEA:21740"/>
        <dbReference type="Rhea" id="RHEA-COMP:10698"/>
        <dbReference type="Rhea" id="RHEA-COMP:10700"/>
        <dbReference type="ChEBI" id="CHEBI:15361"/>
        <dbReference type="ChEBI" id="CHEBI:15378"/>
        <dbReference type="ChEBI" id="CHEBI:29919"/>
        <dbReference type="ChEBI" id="CHEBI:29950"/>
        <dbReference type="ChEBI" id="CHEBI:50058"/>
        <dbReference type="ChEBI" id="CHEBI:57678"/>
        <dbReference type="EC" id="2.8.1.2"/>
    </reaction>
</comment>
<dbReference type="PROSITE" id="PS50206">
    <property type="entry name" value="RHODANESE_3"/>
    <property type="match status" value="2"/>
</dbReference>
<evidence type="ECO:0000313" key="10">
    <source>
        <dbReference type="Proteomes" id="UP000036987"/>
    </source>
</evidence>
<dbReference type="InterPro" id="IPR036873">
    <property type="entry name" value="Rhodanese-like_dom_sf"/>
</dbReference>
<name>A0A0K9NUI2_ZOSMR</name>
<accession>A0A0K9NUI2</accession>
<dbReference type="InterPro" id="IPR001307">
    <property type="entry name" value="Thiosulphate_STrfase_CS"/>
</dbReference>
<dbReference type="Proteomes" id="UP000036987">
    <property type="component" value="Unassembled WGS sequence"/>
</dbReference>
<evidence type="ECO:0000256" key="5">
    <source>
        <dbReference type="ARBA" id="ARBA00054064"/>
    </source>
</evidence>
<dbReference type="Pfam" id="PF00581">
    <property type="entry name" value="Rhodanese"/>
    <property type="match status" value="2"/>
</dbReference>
<evidence type="ECO:0000256" key="3">
    <source>
        <dbReference type="ARBA" id="ARBA00047549"/>
    </source>
</evidence>
<dbReference type="PROSITE" id="PS00683">
    <property type="entry name" value="RHODANESE_2"/>
    <property type="match status" value="1"/>
</dbReference>
<keyword evidence="10" id="KW-1185">Reference proteome</keyword>